<gene>
    <name evidence="2" type="ORF">LTR97_004980</name>
</gene>
<keyword evidence="1" id="KW-0732">Signal</keyword>
<feature type="chain" id="PRO_5043037923" evidence="1">
    <location>
        <begin position="25"/>
        <end position="151"/>
    </location>
</feature>
<name>A0AAN7W7P9_9PEZI</name>
<protein>
    <submittedName>
        <fullName evidence="2">Uncharacterized protein</fullName>
    </submittedName>
</protein>
<evidence type="ECO:0000313" key="3">
    <source>
        <dbReference type="Proteomes" id="UP001310594"/>
    </source>
</evidence>
<dbReference type="AlphaFoldDB" id="A0AAN7W7P9"/>
<dbReference type="Proteomes" id="UP001310594">
    <property type="component" value="Unassembled WGS sequence"/>
</dbReference>
<accession>A0AAN7W7P9</accession>
<feature type="signal peptide" evidence="1">
    <location>
        <begin position="1"/>
        <end position="24"/>
    </location>
</feature>
<comment type="caution">
    <text evidence="2">The sequence shown here is derived from an EMBL/GenBank/DDBJ whole genome shotgun (WGS) entry which is preliminary data.</text>
</comment>
<proteinExistence type="predicted"/>
<organism evidence="2 3">
    <name type="scientific">Elasticomyces elasticus</name>
    <dbReference type="NCBI Taxonomy" id="574655"/>
    <lineage>
        <taxon>Eukaryota</taxon>
        <taxon>Fungi</taxon>
        <taxon>Dikarya</taxon>
        <taxon>Ascomycota</taxon>
        <taxon>Pezizomycotina</taxon>
        <taxon>Dothideomycetes</taxon>
        <taxon>Dothideomycetidae</taxon>
        <taxon>Mycosphaerellales</taxon>
        <taxon>Teratosphaeriaceae</taxon>
        <taxon>Elasticomyces</taxon>
    </lineage>
</organism>
<evidence type="ECO:0000313" key="2">
    <source>
        <dbReference type="EMBL" id="KAK5700463.1"/>
    </source>
</evidence>
<dbReference type="EMBL" id="JAVRQU010000007">
    <property type="protein sequence ID" value="KAK5700463.1"/>
    <property type="molecule type" value="Genomic_DNA"/>
</dbReference>
<evidence type="ECO:0000256" key="1">
    <source>
        <dbReference type="SAM" id="SignalP"/>
    </source>
</evidence>
<sequence>MLSLKTLTLLLPAFLALTSTLVQADFHFGRRHCPATGSCESPEDGCQPGDPDDYWVAISSSHDTCWDTGGADAGESDDEESPFHFEVCNCEVTLDYGALTYTNTFSDGGTGSGPCFHVGDLNTGAVSTCSNGFSGICSWADYMYCSSDCCN</sequence>
<reference evidence="2" key="1">
    <citation type="submission" date="2023-08" db="EMBL/GenBank/DDBJ databases">
        <title>Black Yeasts Isolated from many extreme environments.</title>
        <authorList>
            <person name="Coleine C."/>
            <person name="Stajich J.E."/>
            <person name="Selbmann L."/>
        </authorList>
    </citation>
    <scope>NUCLEOTIDE SEQUENCE</scope>
    <source>
        <strain evidence="2">CCFEE 5810</strain>
    </source>
</reference>